<gene>
    <name evidence="2" type="ORF">SAMN05660964_00479</name>
</gene>
<name>A0A1H3WJU3_9GAMM</name>
<dbReference type="Proteomes" id="UP000199397">
    <property type="component" value="Unassembled WGS sequence"/>
</dbReference>
<dbReference type="GO" id="GO:0007165">
    <property type="term" value="P:signal transduction"/>
    <property type="evidence" value="ECO:0007669"/>
    <property type="project" value="InterPro"/>
</dbReference>
<accession>A0A1H3WJU3</accession>
<dbReference type="RefSeq" id="WP_093065013.1">
    <property type="nucleotide sequence ID" value="NZ_FNQP01000002.1"/>
</dbReference>
<dbReference type="OrthoDB" id="9810385at2"/>
<evidence type="ECO:0000259" key="1">
    <source>
        <dbReference type="Pfam" id="PF13676"/>
    </source>
</evidence>
<reference evidence="2 3" key="1">
    <citation type="submission" date="2016-10" db="EMBL/GenBank/DDBJ databases">
        <authorList>
            <person name="de Groot N.N."/>
        </authorList>
    </citation>
    <scope>NUCLEOTIDE SEQUENCE [LARGE SCALE GENOMIC DNA]</scope>
    <source>
        <strain evidence="2 3">DSM 21228</strain>
    </source>
</reference>
<dbReference type="EMBL" id="FNQP01000002">
    <property type="protein sequence ID" value="SDZ87385.1"/>
    <property type="molecule type" value="Genomic_DNA"/>
</dbReference>
<evidence type="ECO:0000313" key="2">
    <source>
        <dbReference type="EMBL" id="SDZ87385.1"/>
    </source>
</evidence>
<dbReference type="AlphaFoldDB" id="A0A1H3WJU3"/>
<dbReference type="SUPFAM" id="SSF52200">
    <property type="entry name" value="Toll/Interleukin receptor TIR domain"/>
    <property type="match status" value="1"/>
</dbReference>
<sequence length="192" mass="22495">MILFTEANARNRAKIAERAYGKNTYELLREKTYKSLHIEKHDIFMSHAYTDREIILGITLLLEDLGYTVYLDWRDDPYLDRSQVSKQTASKLKIRMKASRCLFYSTTSSASTSKWMPWELGFKDGDNKRSAILPIAYSPTSSYEGQEYLGIYPYIDVADDTTGKRRLWVRWSESCYVNFDSWLDGYEPSERQ</sequence>
<evidence type="ECO:0000313" key="3">
    <source>
        <dbReference type="Proteomes" id="UP000199397"/>
    </source>
</evidence>
<dbReference type="Pfam" id="PF13676">
    <property type="entry name" value="TIR_2"/>
    <property type="match status" value="1"/>
</dbReference>
<organism evidence="2 3">
    <name type="scientific">Thiothrix caldifontis</name>
    <dbReference type="NCBI Taxonomy" id="525918"/>
    <lineage>
        <taxon>Bacteria</taxon>
        <taxon>Pseudomonadati</taxon>
        <taxon>Pseudomonadota</taxon>
        <taxon>Gammaproteobacteria</taxon>
        <taxon>Thiotrichales</taxon>
        <taxon>Thiotrichaceae</taxon>
        <taxon>Thiothrix</taxon>
    </lineage>
</organism>
<keyword evidence="3" id="KW-1185">Reference proteome</keyword>
<dbReference type="InterPro" id="IPR000157">
    <property type="entry name" value="TIR_dom"/>
</dbReference>
<feature type="domain" description="TIR" evidence="1">
    <location>
        <begin position="43"/>
        <end position="160"/>
    </location>
</feature>
<proteinExistence type="predicted"/>
<protein>
    <recommendedName>
        <fullName evidence="1">TIR domain-containing protein</fullName>
    </recommendedName>
</protein>
<dbReference type="InterPro" id="IPR035897">
    <property type="entry name" value="Toll_tir_struct_dom_sf"/>
</dbReference>
<dbReference type="STRING" id="525918.SAMN05660964_00479"/>
<dbReference type="Gene3D" id="3.40.50.10140">
    <property type="entry name" value="Toll/interleukin-1 receptor homology (TIR) domain"/>
    <property type="match status" value="1"/>
</dbReference>